<evidence type="ECO:0000313" key="1">
    <source>
        <dbReference type="EMBL" id="KIN97431.1"/>
    </source>
</evidence>
<name>A0A0C3JIK3_PISTI</name>
<sequence length="87" mass="9604">MSARQAVHRPRQCSQASVIVTTVLPSGMERDSSAETCRITDLLYSDPLQVGRMVAKDVDALIKVAVSISFHIGVIQPRTPLQRKRCI</sequence>
<accession>A0A0C3JIK3</accession>
<dbReference type="AlphaFoldDB" id="A0A0C3JIK3"/>
<proteinExistence type="predicted"/>
<dbReference type="InParanoid" id="A0A0C3JIK3"/>
<keyword evidence="2" id="KW-1185">Reference proteome</keyword>
<reference evidence="1 2" key="1">
    <citation type="submission" date="2014-04" db="EMBL/GenBank/DDBJ databases">
        <authorList>
            <consortium name="DOE Joint Genome Institute"/>
            <person name="Kuo A."/>
            <person name="Kohler A."/>
            <person name="Costa M.D."/>
            <person name="Nagy L.G."/>
            <person name="Floudas D."/>
            <person name="Copeland A."/>
            <person name="Barry K.W."/>
            <person name="Cichocki N."/>
            <person name="Veneault-Fourrey C."/>
            <person name="LaButti K."/>
            <person name="Lindquist E.A."/>
            <person name="Lipzen A."/>
            <person name="Lundell T."/>
            <person name="Morin E."/>
            <person name="Murat C."/>
            <person name="Sun H."/>
            <person name="Tunlid A."/>
            <person name="Henrissat B."/>
            <person name="Grigoriev I.V."/>
            <person name="Hibbett D.S."/>
            <person name="Martin F."/>
            <person name="Nordberg H.P."/>
            <person name="Cantor M.N."/>
            <person name="Hua S.X."/>
        </authorList>
    </citation>
    <scope>NUCLEOTIDE SEQUENCE [LARGE SCALE GENOMIC DNA]</scope>
    <source>
        <strain evidence="1 2">Marx 270</strain>
    </source>
</reference>
<protein>
    <submittedName>
        <fullName evidence="1">Uncharacterized protein</fullName>
    </submittedName>
</protein>
<dbReference type="HOGENOM" id="CLU_2484249_0_0_1"/>
<dbReference type="EMBL" id="KN832029">
    <property type="protein sequence ID" value="KIN97431.1"/>
    <property type="molecule type" value="Genomic_DNA"/>
</dbReference>
<evidence type="ECO:0000313" key="2">
    <source>
        <dbReference type="Proteomes" id="UP000054217"/>
    </source>
</evidence>
<reference evidence="2" key="2">
    <citation type="submission" date="2015-01" db="EMBL/GenBank/DDBJ databases">
        <title>Evolutionary Origins and Diversification of the Mycorrhizal Mutualists.</title>
        <authorList>
            <consortium name="DOE Joint Genome Institute"/>
            <consortium name="Mycorrhizal Genomics Consortium"/>
            <person name="Kohler A."/>
            <person name="Kuo A."/>
            <person name="Nagy L.G."/>
            <person name="Floudas D."/>
            <person name="Copeland A."/>
            <person name="Barry K.W."/>
            <person name="Cichocki N."/>
            <person name="Veneault-Fourrey C."/>
            <person name="LaButti K."/>
            <person name="Lindquist E.A."/>
            <person name="Lipzen A."/>
            <person name="Lundell T."/>
            <person name="Morin E."/>
            <person name="Murat C."/>
            <person name="Riley R."/>
            <person name="Ohm R."/>
            <person name="Sun H."/>
            <person name="Tunlid A."/>
            <person name="Henrissat B."/>
            <person name="Grigoriev I.V."/>
            <person name="Hibbett D.S."/>
            <person name="Martin F."/>
        </authorList>
    </citation>
    <scope>NUCLEOTIDE SEQUENCE [LARGE SCALE GENOMIC DNA]</scope>
    <source>
        <strain evidence="2">Marx 270</strain>
    </source>
</reference>
<dbReference type="Proteomes" id="UP000054217">
    <property type="component" value="Unassembled WGS sequence"/>
</dbReference>
<gene>
    <name evidence="1" type="ORF">M404DRAFT_1006079</name>
</gene>
<organism evidence="1 2">
    <name type="scientific">Pisolithus tinctorius Marx 270</name>
    <dbReference type="NCBI Taxonomy" id="870435"/>
    <lineage>
        <taxon>Eukaryota</taxon>
        <taxon>Fungi</taxon>
        <taxon>Dikarya</taxon>
        <taxon>Basidiomycota</taxon>
        <taxon>Agaricomycotina</taxon>
        <taxon>Agaricomycetes</taxon>
        <taxon>Agaricomycetidae</taxon>
        <taxon>Boletales</taxon>
        <taxon>Sclerodermatineae</taxon>
        <taxon>Pisolithaceae</taxon>
        <taxon>Pisolithus</taxon>
    </lineage>
</organism>